<dbReference type="Gene3D" id="3.40.50.300">
    <property type="entry name" value="P-loop containing nucleotide triphosphate hydrolases"/>
    <property type="match status" value="1"/>
</dbReference>
<reference evidence="5" key="1">
    <citation type="journal article" date="2020" name="mSystems">
        <title>Genome- and Community-Level Interaction Insights into Carbon Utilization and Element Cycling Functions of Hydrothermarchaeota in Hydrothermal Sediment.</title>
        <authorList>
            <person name="Zhou Z."/>
            <person name="Liu Y."/>
            <person name="Xu W."/>
            <person name="Pan J."/>
            <person name="Luo Z.H."/>
            <person name="Li M."/>
        </authorList>
    </citation>
    <scope>NUCLEOTIDE SEQUENCE [LARGE SCALE GENOMIC DNA]</scope>
    <source>
        <strain evidence="5">SpSt-503</strain>
    </source>
</reference>
<dbReference type="InterPro" id="IPR003593">
    <property type="entry name" value="AAA+_ATPase"/>
</dbReference>
<dbReference type="SMART" id="SM00382">
    <property type="entry name" value="AAA"/>
    <property type="match status" value="1"/>
</dbReference>
<dbReference type="InterPro" id="IPR027417">
    <property type="entry name" value="P-loop_NTPase"/>
</dbReference>
<keyword evidence="2" id="KW-0547">Nucleotide-binding</keyword>
<dbReference type="Pfam" id="PF00005">
    <property type="entry name" value="ABC_tran"/>
    <property type="match status" value="1"/>
</dbReference>
<dbReference type="InterPro" id="IPR051782">
    <property type="entry name" value="ABC_Transporter_VariousFunc"/>
</dbReference>
<evidence type="ECO:0000256" key="1">
    <source>
        <dbReference type="ARBA" id="ARBA00022448"/>
    </source>
</evidence>
<proteinExistence type="predicted"/>
<gene>
    <name evidence="5" type="ORF">ENS59_12480</name>
</gene>
<dbReference type="AlphaFoldDB" id="A0A7C3IJ71"/>
<dbReference type="PANTHER" id="PTHR42939">
    <property type="entry name" value="ABC TRANSPORTER ATP-BINDING PROTEIN ALBC-RELATED"/>
    <property type="match status" value="1"/>
</dbReference>
<evidence type="ECO:0000259" key="4">
    <source>
        <dbReference type="PROSITE" id="PS50893"/>
    </source>
</evidence>
<organism evidence="5">
    <name type="scientific">Gracilinema caldarium</name>
    <dbReference type="NCBI Taxonomy" id="215591"/>
    <lineage>
        <taxon>Bacteria</taxon>
        <taxon>Pseudomonadati</taxon>
        <taxon>Spirochaetota</taxon>
        <taxon>Spirochaetia</taxon>
        <taxon>Spirochaetales</taxon>
        <taxon>Breznakiellaceae</taxon>
        <taxon>Gracilinema</taxon>
    </lineage>
</organism>
<dbReference type="GO" id="GO:0005524">
    <property type="term" value="F:ATP binding"/>
    <property type="evidence" value="ECO:0007669"/>
    <property type="project" value="UniProtKB-KW"/>
</dbReference>
<dbReference type="CDD" id="cd03230">
    <property type="entry name" value="ABC_DR_subfamily_A"/>
    <property type="match status" value="1"/>
</dbReference>
<feature type="domain" description="ABC transporter" evidence="4">
    <location>
        <begin position="12"/>
        <end position="236"/>
    </location>
</feature>
<sequence length="293" mass="32447">MYLVHYEGGCMLEVKNLDFGYGKQKLFQQLSLSVQTGQIVGLLGLNGAGKTSLLKLIAGALYPQSGEIILYGRSTLHRHPDVLADIYFVPEDPWGPALTPLAWLERYGVFRPAMNRALFYRLLEEFQVDKNKPISRMSYGQRKKCALAQAMASGSRLVLLDEPTNGLDIPSKAQFRRSLTMVDLQDTIFIISTHQARDLETVLDPILIIHEGSLLCSFPAAAINERFSVRSVEKLEGLPVIYAEQGALGYQALLAEGGSGADLETLFTAAIQDPEAFRRALEVESSRTIKENL</sequence>
<evidence type="ECO:0000313" key="5">
    <source>
        <dbReference type="EMBL" id="HFH30301.1"/>
    </source>
</evidence>
<accession>A0A7C3IJ71</accession>
<keyword evidence="1" id="KW-0813">Transport</keyword>
<dbReference type="SUPFAM" id="SSF52540">
    <property type="entry name" value="P-loop containing nucleoside triphosphate hydrolases"/>
    <property type="match status" value="1"/>
</dbReference>
<evidence type="ECO:0000256" key="2">
    <source>
        <dbReference type="ARBA" id="ARBA00022741"/>
    </source>
</evidence>
<dbReference type="InterPro" id="IPR003439">
    <property type="entry name" value="ABC_transporter-like_ATP-bd"/>
</dbReference>
<dbReference type="GO" id="GO:0016887">
    <property type="term" value="F:ATP hydrolysis activity"/>
    <property type="evidence" value="ECO:0007669"/>
    <property type="project" value="InterPro"/>
</dbReference>
<name>A0A7C3IJ71_9SPIR</name>
<comment type="caution">
    <text evidence="5">The sequence shown here is derived from an EMBL/GenBank/DDBJ whole genome shotgun (WGS) entry which is preliminary data.</text>
</comment>
<dbReference type="PROSITE" id="PS50893">
    <property type="entry name" value="ABC_TRANSPORTER_2"/>
    <property type="match status" value="1"/>
</dbReference>
<evidence type="ECO:0000256" key="3">
    <source>
        <dbReference type="ARBA" id="ARBA00022840"/>
    </source>
</evidence>
<dbReference type="EMBL" id="DSVL01000381">
    <property type="protein sequence ID" value="HFH30301.1"/>
    <property type="molecule type" value="Genomic_DNA"/>
</dbReference>
<keyword evidence="3 5" id="KW-0067">ATP-binding</keyword>
<protein>
    <submittedName>
        <fullName evidence="5">ABC transporter ATP-binding protein</fullName>
    </submittedName>
</protein>
<dbReference type="PANTHER" id="PTHR42939:SF1">
    <property type="entry name" value="ABC TRANSPORTER ATP-BINDING PROTEIN ALBC-RELATED"/>
    <property type="match status" value="1"/>
</dbReference>